<dbReference type="GO" id="GO:0005524">
    <property type="term" value="F:ATP binding"/>
    <property type="evidence" value="ECO:0007669"/>
    <property type="project" value="UniProtKB-KW"/>
</dbReference>
<evidence type="ECO:0000256" key="4">
    <source>
        <dbReference type="ARBA" id="ARBA00012838"/>
    </source>
</evidence>
<name>A0A1G2KS86_9BACT</name>
<keyword evidence="10" id="KW-0067">ATP-binding</keyword>
<accession>A0A1G2KS86</accession>
<reference evidence="18 19" key="1">
    <citation type="journal article" date="2016" name="Nat. Commun.">
        <title>Thousands of microbial genomes shed light on interconnected biogeochemical processes in an aquifer system.</title>
        <authorList>
            <person name="Anantharaman K."/>
            <person name="Brown C.T."/>
            <person name="Hug L.A."/>
            <person name="Sharon I."/>
            <person name="Castelle C.J."/>
            <person name="Probst A.J."/>
            <person name="Thomas B.C."/>
            <person name="Singh A."/>
            <person name="Wilkins M.J."/>
            <person name="Karaoz U."/>
            <person name="Brodie E.L."/>
            <person name="Williams K.H."/>
            <person name="Hubbard S.S."/>
            <person name="Banfield J.F."/>
        </authorList>
    </citation>
    <scope>NUCLEOTIDE SEQUENCE [LARGE SCALE GENOMIC DNA]</scope>
</reference>
<keyword evidence="8 18" id="KW-0436">Ligase</keyword>
<keyword evidence="11 16" id="KW-0694">RNA-binding</keyword>
<feature type="domain" description="TRNA-binding" evidence="17">
    <location>
        <begin position="6"/>
        <end position="106"/>
    </location>
</feature>
<evidence type="ECO:0000256" key="9">
    <source>
        <dbReference type="ARBA" id="ARBA00022741"/>
    </source>
</evidence>
<dbReference type="FunFam" id="2.40.50.140:FF:000042">
    <property type="entry name" value="Methionine--tRNA ligase"/>
    <property type="match status" value="1"/>
</dbReference>
<evidence type="ECO:0000256" key="7">
    <source>
        <dbReference type="ARBA" id="ARBA00022555"/>
    </source>
</evidence>
<dbReference type="Pfam" id="PF01588">
    <property type="entry name" value="tRNA_bind"/>
    <property type="match status" value="1"/>
</dbReference>
<dbReference type="InterPro" id="IPR051270">
    <property type="entry name" value="Tyrosine-tRNA_ligase_regulator"/>
</dbReference>
<dbReference type="EMBL" id="MHQK01000006">
    <property type="protein sequence ID" value="OHA02213.1"/>
    <property type="molecule type" value="Genomic_DNA"/>
</dbReference>
<dbReference type="InterPro" id="IPR012340">
    <property type="entry name" value="NA-bd_OB-fold"/>
</dbReference>
<dbReference type="GO" id="GO:0006431">
    <property type="term" value="P:methionyl-tRNA aminoacylation"/>
    <property type="evidence" value="ECO:0007669"/>
    <property type="project" value="InterPro"/>
</dbReference>
<dbReference type="CDD" id="cd02800">
    <property type="entry name" value="tRNA_bind_EcMetRS_like"/>
    <property type="match status" value="1"/>
</dbReference>
<dbReference type="AlphaFoldDB" id="A0A1G2KS86"/>
<evidence type="ECO:0000259" key="17">
    <source>
        <dbReference type="PROSITE" id="PS50886"/>
    </source>
</evidence>
<comment type="catalytic activity">
    <reaction evidence="15">
        <text>tRNA(Met) + L-methionine + ATP = L-methionyl-tRNA(Met) + AMP + diphosphate</text>
        <dbReference type="Rhea" id="RHEA:13481"/>
        <dbReference type="Rhea" id="RHEA-COMP:9667"/>
        <dbReference type="Rhea" id="RHEA-COMP:9698"/>
        <dbReference type="ChEBI" id="CHEBI:30616"/>
        <dbReference type="ChEBI" id="CHEBI:33019"/>
        <dbReference type="ChEBI" id="CHEBI:57844"/>
        <dbReference type="ChEBI" id="CHEBI:78442"/>
        <dbReference type="ChEBI" id="CHEBI:78530"/>
        <dbReference type="ChEBI" id="CHEBI:456215"/>
        <dbReference type="EC" id="6.1.1.10"/>
    </reaction>
</comment>
<keyword evidence="6" id="KW-0963">Cytoplasm</keyword>
<gene>
    <name evidence="18" type="ORF">A3C12_00390</name>
</gene>
<evidence type="ECO:0000256" key="5">
    <source>
        <dbReference type="ARBA" id="ARBA00018753"/>
    </source>
</evidence>
<evidence type="ECO:0000256" key="2">
    <source>
        <dbReference type="ARBA" id="ARBA00004496"/>
    </source>
</evidence>
<evidence type="ECO:0000256" key="12">
    <source>
        <dbReference type="ARBA" id="ARBA00022917"/>
    </source>
</evidence>
<dbReference type="NCBIfam" id="TIGR00399">
    <property type="entry name" value="metG_C_term"/>
    <property type="match status" value="1"/>
</dbReference>
<proteinExistence type="predicted"/>
<evidence type="ECO:0000256" key="14">
    <source>
        <dbReference type="ARBA" id="ARBA00030904"/>
    </source>
</evidence>
<sequence>MISIEDFKKVELKVGRVLSTESVEGSEKLLKLRVQIGDEERQIIAGIAKQYSIEELVGRLIIVVANLEPRILMGFESQGMILAAGDGETIALLMPDKDIPSGTTIR</sequence>
<evidence type="ECO:0000256" key="16">
    <source>
        <dbReference type="PROSITE-ProRule" id="PRU00209"/>
    </source>
</evidence>
<evidence type="ECO:0000313" key="18">
    <source>
        <dbReference type="EMBL" id="OHA02213.1"/>
    </source>
</evidence>
<dbReference type="SUPFAM" id="SSF50249">
    <property type="entry name" value="Nucleic acid-binding proteins"/>
    <property type="match status" value="1"/>
</dbReference>
<evidence type="ECO:0000256" key="1">
    <source>
        <dbReference type="ARBA" id="ARBA00003314"/>
    </source>
</evidence>
<evidence type="ECO:0000256" key="3">
    <source>
        <dbReference type="ARBA" id="ARBA00011738"/>
    </source>
</evidence>
<keyword evidence="12" id="KW-0648">Protein biosynthesis</keyword>
<protein>
    <recommendedName>
        <fullName evidence="5">Methionine--tRNA ligase</fullName>
        <ecNumber evidence="4">6.1.1.10</ecNumber>
    </recommendedName>
    <alternativeName>
        <fullName evidence="14">Methionyl-tRNA synthetase</fullName>
    </alternativeName>
</protein>
<evidence type="ECO:0000256" key="11">
    <source>
        <dbReference type="ARBA" id="ARBA00022884"/>
    </source>
</evidence>
<keyword evidence="13" id="KW-0030">Aminoacyl-tRNA synthetase</keyword>
<evidence type="ECO:0000256" key="10">
    <source>
        <dbReference type="ARBA" id="ARBA00022840"/>
    </source>
</evidence>
<dbReference type="EC" id="6.1.1.10" evidence="4"/>
<keyword evidence="7 16" id="KW-0820">tRNA-binding</keyword>
<comment type="function">
    <text evidence="1">Is required not only for elongation of protein synthesis but also for the initiation of all mRNA translation through initiator tRNA(fMet) aminoacylation.</text>
</comment>
<dbReference type="Gene3D" id="2.40.50.140">
    <property type="entry name" value="Nucleic acid-binding proteins"/>
    <property type="match status" value="1"/>
</dbReference>
<organism evidence="18 19">
    <name type="scientific">Candidatus Sungbacteria bacterium RIFCSPHIGHO2_02_FULL_49_20</name>
    <dbReference type="NCBI Taxonomy" id="1802272"/>
    <lineage>
        <taxon>Bacteria</taxon>
        <taxon>Candidatus Sungiibacteriota</taxon>
    </lineage>
</organism>
<dbReference type="Proteomes" id="UP000178710">
    <property type="component" value="Unassembled WGS sequence"/>
</dbReference>
<dbReference type="PROSITE" id="PS50886">
    <property type="entry name" value="TRBD"/>
    <property type="match status" value="1"/>
</dbReference>
<keyword evidence="9" id="KW-0547">Nucleotide-binding</keyword>
<comment type="subunit">
    <text evidence="3">Homodimer.</text>
</comment>
<dbReference type="GO" id="GO:0005737">
    <property type="term" value="C:cytoplasm"/>
    <property type="evidence" value="ECO:0007669"/>
    <property type="project" value="UniProtKB-SubCell"/>
</dbReference>
<dbReference type="InterPro" id="IPR002547">
    <property type="entry name" value="tRNA-bd_dom"/>
</dbReference>
<evidence type="ECO:0000256" key="8">
    <source>
        <dbReference type="ARBA" id="ARBA00022598"/>
    </source>
</evidence>
<evidence type="ECO:0000256" key="6">
    <source>
        <dbReference type="ARBA" id="ARBA00022490"/>
    </source>
</evidence>
<dbReference type="PANTHER" id="PTHR11586:SF37">
    <property type="entry name" value="TRNA-BINDING DOMAIN-CONTAINING PROTEIN"/>
    <property type="match status" value="1"/>
</dbReference>
<comment type="caution">
    <text evidence="18">The sequence shown here is derived from an EMBL/GenBank/DDBJ whole genome shotgun (WGS) entry which is preliminary data.</text>
</comment>
<comment type="subcellular location">
    <subcellularLocation>
        <location evidence="2">Cytoplasm</location>
    </subcellularLocation>
</comment>
<evidence type="ECO:0000256" key="13">
    <source>
        <dbReference type="ARBA" id="ARBA00023146"/>
    </source>
</evidence>
<dbReference type="GO" id="GO:0004825">
    <property type="term" value="F:methionine-tRNA ligase activity"/>
    <property type="evidence" value="ECO:0007669"/>
    <property type="project" value="UniProtKB-EC"/>
</dbReference>
<dbReference type="PANTHER" id="PTHR11586">
    <property type="entry name" value="TRNA-AMINOACYLATION COFACTOR ARC1 FAMILY MEMBER"/>
    <property type="match status" value="1"/>
</dbReference>
<evidence type="ECO:0000313" key="19">
    <source>
        <dbReference type="Proteomes" id="UP000178710"/>
    </source>
</evidence>
<dbReference type="GO" id="GO:0000049">
    <property type="term" value="F:tRNA binding"/>
    <property type="evidence" value="ECO:0007669"/>
    <property type="project" value="UniProtKB-UniRule"/>
</dbReference>
<evidence type="ECO:0000256" key="15">
    <source>
        <dbReference type="ARBA" id="ARBA00047364"/>
    </source>
</evidence>
<dbReference type="InterPro" id="IPR004495">
    <property type="entry name" value="Met-tRNA-synth_bsu_C"/>
</dbReference>